<keyword evidence="2" id="KW-0812">Transmembrane</keyword>
<gene>
    <name evidence="3" type="ORF">BCR43DRAFT_498531</name>
</gene>
<sequence length="370" mass="42183">MGKDTHTHPTASYYYSYFSPAAAPTTSTAAAATGADASSSTFASAPPLNKSDTPQPTQLQQSQPPPPSYDAPFEQSTIPSFNPHTAIEAIHVPDADIEGDDQTPLLENDPENDFSGRPPPPDYSVYQAKYETRKDGSGVLSRDPHLNADGEALVQFLRQHNTPPTIKVRFYGYHEETHWRTRNTRDENGNWQEEREPVTQRVDDFCFRIEVPVSTTCLAMTSDKPEAVSVRDLCDHYVHMNHPLKELRLTKSVAWDYAALTQALTRAIRTQYFHSVEIQYEPSNHIISVKTRSWLSRLVDNKVARFLSFICCLWILFWPIVFFCRKRTELRSQWAMAVSEKTWYDQHIQAIMDQVRQGRMASLNTVPFIL</sequence>
<proteinExistence type="predicted"/>
<dbReference type="PANTHER" id="PTHR37848:SF1">
    <property type="entry name" value="SUN DOMAIN-CONTAINING PROTEIN"/>
    <property type="match status" value="1"/>
</dbReference>
<evidence type="ECO:0000313" key="4">
    <source>
        <dbReference type="Proteomes" id="UP000242180"/>
    </source>
</evidence>
<dbReference type="AlphaFoldDB" id="A0A1X2H108"/>
<dbReference type="EMBL" id="MCGN01000011">
    <property type="protein sequence ID" value="ORY91117.1"/>
    <property type="molecule type" value="Genomic_DNA"/>
</dbReference>
<evidence type="ECO:0000256" key="1">
    <source>
        <dbReference type="SAM" id="MobiDB-lite"/>
    </source>
</evidence>
<keyword evidence="2" id="KW-0472">Membrane</keyword>
<feature type="compositionally biased region" description="Low complexity" evidence="1">
    <location>
        <begin position="25"/>
        <end position="62"/>
    </location>
</feature>
<dbReference type="OMA" id="HFYGYHE"/>
<reference evidence="3 4" key="1">
    <citation type="submission" date="2016-07" db="EMBL/GenBank/DDBJ databases">
        <title>Pervasive Adenine N6-methylation of Active Genes in Fungi.</title>
        <authorList>
            <consortium name="DOE Joint Genome Institute"/>
            <person name="Mondo S.J."/>
            <person name="Dannebaum R.O."/>
            <person name="Kuo R.C."/>
            <person name="Labutti K."/>
            <person name="Haridas S."/>
            <person name="Kuo A."/>
            <person name="Salamov A."/>
            <person name="Ahrendt S.R."/>
            <person name="Lipzen A."/>
            <person name="Sullivan W."/>
            <person name="Andreopoulos W.B."/>
            <person name="Clum A."/>
            <person name="Lindquist E."/>
            <person name="Daum C."/>
            <person name="Ramamoorthy G.K."/>
            <person name="Gryganskyi A."/>
            <person name="Culley D."/>
            <person name="Magnuson J.K."/>
            <person name="James T.Y."/>
            <person name="O'Malley M.A."/>
            <person name="Stajich J.E."/>
            <person name="Spatafora J.W."/>
            <person name="Visel A."/>
            <person name="Grigoriev I.V."/>
        </authorList>
    </citation>
    <scope>NUCLEOTIDE SEQUENCE [LARGE SCALE GENOMIC DNA]</scope>
    <source>
        <strain evidence="3 4">NRRL 2496</strain>
    </source>
</reference>
<dbReference type="OrthoDB" id="203796at2759"/>
<evidence type="ECO:0000313" key="3">
    <source>
        <dbReference type="EMBL" id="ORY91117.1"/>
    </source>
</evidence>
<name>A0A1X2H108_SYNRA</name>
<accession>A0A1X2H108</accession>
<keyword evidence="4" id="KW-1185">Reference proteome</keyword>
<keyword evidence="2" id="KW-1133">Transmembrane helix</keyword>
<comment type="caution">
    <text evidence="3">The sequence shown here is derived from an EMBL/GenBank/DDBJ whole genome shotgun (WGS) entry which is preliminary data.</text>
</comment>
<protein>
    <submittedName>
        <fullName evidence="3">Uncharacterized protein</fullName>
    </submittedName>
</protein>
<dbReference type="Proteomes" id="UP000242180">
    <property type="component" value="Unassembled WGS sequence"/>
</dbReference>
<feature type="region of interest" description="Disordered" evidence="1">
    <location>
        <begin position="97"/>
        <end position="125"/>
    </location>
</feature>
<dbReference type="PANTHER" id="PTHR37848">
    <property type="entry name" value="EXPRESSED PROTEIN"/>
    <property type="match status" value="1"/>
</dbReference>
<dbReference type="InParanoid" id="A0A1X2H108"/>
<feature type="region of interest" description="Disordered" evidence="1">
    <location>
        <begin position="25"/>
        <end position="79"/>
    </location>
</feature>
<evidence type="ECO:0000256" key="2">
    <source>
        <dbReference type="SAM" id="Phobius"/>
    </source>
</evidence>
<feature type="transmembrane region" description="Helical" evidence="2">
    <location>
        <begin position="306"/>
        <end position="324"/>
    </location>
</feature>
<organism evidence="3 4">
    <name type="scientific">Syncephalastrum racemosum</name>
    <name type="common">Filamentous fungus</name>
    <dbReference type="NCBI Taxonomy" id="13706"/>
    <lineage>
        <taxon>Eukaryota</taxon>
        <taxon>Fungi</taxon>
        <taxon>Fungi incertae sedis</taxon>
        <taxon>Mucoromycota</taxon>
        <taxon>Mucoromycotina</taxon>
        <taxon>Mucoromycetes</taxon>
        <taxon>Mucorales</taxon>
        <taxon>Syncephalastraceae</taxon>
        <taxon>Syncephalastrum</taxon>
    </lineage>
</organism>